<evidence type="ECO:0000313" key="2">
    <source>
        <dbReference type="Proteomes" id="UP001589647"/>
    </source>
</evidence>
<name>A0ABV5IPI2_9ACTN</name>
<dbReference type="EMBL" id="JBHMEI010000032">
    <property type="protein sequence ID" value="MFB9205945.1"/>
    <property type="molecule type" value="Genomic_DNA"/>
</dbReference>
<protein>
    <submittedName>
        <fullName evidence="1">Uncharacterized protein</fullName>
    </submittedName>
</protein>
<gene>
    <name evidence="1" type="ORF">ACFFV7_32455</name>
</gene>
<dbReference type="Proteomes" id="UP001589647">
    <property type="component" value="Unassembled WGS sequence"/>
</dbReference>
<proteinExistence type="predicted"/>
<keyword evidence="2" id="KW-1185">Reference proteome</keyword>
<sequence length="113" mass="12450">MNTDPPSFASGLSFVPDELGWAWAAHLQHHAGGQWLVRWESGSQRFTAAYLGETAEDGGYRKALTPQGLWERILAFDPLHPLLDLGSDHADDAGAWQLRIGSARHTDSLWRAG</sequence>
<comment type="caution">
    <text evidence="1">The sequence shown here is derived from an EMBL/GenBank/DDBJ whole genome shotgun (WGS) entry which is preliminary data.</text>
</comment>
<accession>A0ABV5IPI2</accession>
<reference evidence="1 2" key="1">
    <citation type="submission" date="2024-09" db="EMBL/GenBank/DDBJ databases">
        <authorList>
            <person name="Sun Q."/>
            <person name="Mori K."/>
        </authorList>
    </citation>
    <scope>NUCLEOTIDE SEQUENCE [LARGE SCALE GENOMIC DNA]</scope>
    <source>
        <strain evidence="1 2">CCM 3426</strain>
    </source>
</reference>
<dbReference type="RefSeq" id="WP_189653424.1">
    <property type="nucleotide sequence ID" value="NZ_BMRC01000041.1"/>
</dbReference>
<evidence type="ECO:0000313" key="1">
    <source>
        <dbReference type="EMBL" id="MFB9205945.1"/>
    </source>
</evidence>
<organism evidence="1 2">
    <name type="scientific">Nonomuraea spiralis</name>
    <dbReference type="NCBI Taxonomy" id="46182"/>
    <lineage>
        <taxon>Bacteria</taxon>
        <taxon>Bacillati</taxon>
        <taxon>Actinomycetota</taxon>
        <taxon>Actinomycetes</taxon>
        <taxon>Streptosporangiales</taxon>
        <taxon>Streptosporangiaceae</taxon>
        <taxon>Nonomuraea</taxon>
    </lineage>
</organism>